<name>A0ABN9GMY7_9NEOB</name>
<dbReference type="Proteomes" id="UP001162483">
    <property type="component" value="Unassembled WGS sequence"/>
</dbReference>
<reference evidence="2" key="1">
    <citation type="submission" date="2023-05" db="EMBL/GenBank/DDBJ databases">
        <authorList>
            <person name="Stuckert A."/>
        </authorList>
    </citation>
    <scope>NUCLEOTIDE SEQUENCE</scope>
</reference>
<evidence type="ECO:0000313" key="2">
    <source>
        <dbReference type="EMBL" id="CAI9610795.1"/>
    </source>
</evidence>
<feature type="non-terminal residue" evidence="2">
    <location>
        <position position="173"/>
    </location>
</feature>
<comment type="caution">
    <text evidence="2">The sequence shown here is derived from an EMBL/GenBank/DDBJ whole genome shotgun (WGS) entry which is preliminary data.</text>
</comment>
<proteinExistence type="predicted"/>
<gene>
    <name evidence="2" type="ORF">SPARVUS_LOCUS14457362</name>
</gene>
<organism evidence="2 3">
    <name type="scientific">Staurois parvus</name>
    <dbReference type="NCBI Taxonomy" id="386267"/>
    <lineage>
        <taxon>Eukaryota</taxon>
        <taxon>Metazoa</taxon>
        <taxon>Chordata</taxon>
        <taxon>Craniata</taxon>
        <taxon>Vertebrata</taxon>
        <taxon>Euteleostomi</taxon>
        <taxon>Amphibia</taxon>
        <taxon>Batrachia</taxon>
        <taxon>Anura</taxon>
        <taxon>Neobatrachia</taxon>
        <taxon>Ranoidea</taxon>
        <taxon>Ranidae</taxon>
        <taxon>Staurois</taxon>
    </lineage>
</organism>
<evidence type="ECO:0000313" key="3">
    <source>
        <dbReference type="Proteomes" id="UP001162483"/>
    </source>
</evidence>
<accession>A0ABN9GMY7</accession>
<evidence type="ECO:0000256" key="1">
    <source>
        <dbReference type="SAM" id="MobiDB-lite"/>
    </source>
</evidence>
<feature type="non-terminal residue" evidence="2">
    <location>
        <position position="1"/>
    </location>
</feature>
<sequence>AGAGPPRRSGEATGLGPSGGVAGAGPPGGTTGLRPPGGEAGTESPGTTVGSESTGMTTGTGSDIGSSGWTAGHRVIWQGSGLRVNRHDSEHTGVIRYRIVWLDSGQSGHQASGHLARQRAHRIRYRIIWINSGHRVNWPNRIVRLDQFIMLGRGIRPSRGFRPSRGIRPSRGF</sequence>
<protein>
    <submittedName>
        <fullName evidence="2">Uncharacterized protein</fullName>
    </submittedName>
</protein>
<keyword evidence="3" id="KW-1185">Reference proteome</keyword>
<dbReference type="EMBL" id="CATNWA010019024">
    <property type="protein sequence ID" value="CAI9610795.1"/>
    <property type="molecule type" value="Genomic_DNA"/>
</dbReference>
<feature type="compositionally biased region" description="Gly residues" evidence="1">
    <location>
        <begin position="16"/>
        <end position="31"/>
    </location>
</feature>
<feature type="region of interest" description="Disordered" evidence="1">
    <location>
        <begin position="1"/>
        <end position="69"/>
    </location>
</feature>
<feature type="compositionally biased region" description="Low complexity" evidence="1">
    <location>
        <begin position="46"/>
        <end position="69"/>
    </location>
</feature>